<dbReference type="AlphaFoldDB" id="A0A3P7QU38"/>
<evidence type="ECO:0000313" key="3">
    <source>
        <dbReference type="EMBL" id="VDN34416.1"/>
    </source>
</evidence>
<feature type="domain" description="EF-hand" evidence="2">
    <location>
        <begin position="46"/>
        <end position="81"/>
    </location>
</feature>
<evidence type="ECO:0000256" key="1">
    <source>
        <dbReference type="SAM" id="MobiDB-lite"/>
    </source>
</evidence>
<protein>
    <recommendedName>
        <fullName evidence="2">EF-hand domain-containing protein</fullName>
    </recommendedName>
</protein>
<dbReference type="Proteomes" id="UP000271889">
    <property type="component" value="Unassembled WGS sequence"/>
</dbReference>
<keyword evidence="4" id="KW-1185">Reference proteome</keyword>
<dbReference type="OrthoDB" id="5864495at2759"/>
<dbReference type="InterPro" id="IPR002048">
    <property type="entry name" value="EF_hand_dom"/>
</dbReference>
<feature type="region of interest" description="Disordered" evidence="1">
    <location>
        <begin position="115"/>
        <end position="174"/>
    </location>
</feature>
<organism evidence="3 4">
    <name type="scientific">Cylicostephanus goldi</name>
    <name type="common">Nematode worm</name>
    <dbReference type="NCBI Taxonomy" id="71465"/>
    <lineage>
        <taxon>Eukaryota</taxon>
        <taxon>Metazoa</taxon>
        <taxon>Ecdysozoa</taxon>
        <taxon>Nematoda</taxon>
        <taxon>Chromadorea</taxon>
        <taxon>Rhabditida</taxon>
        <taxon>Rhabditina</taxon>
        <taxon>Rhabditomorpha</taxon>
        <taxon>Strongyloidea</taxon>
        <taxon>Strongylidae</taxon>
        <taxon>Cylicostephanus</taxon>
    </lineage>
</organism>
<dbReference type="EMBL" id="UYRV01124555">
    <property type="protein sequence ID" value="VDN34416.1"/>
    <property type="molecule type" value="Genomic_DNA"/>
</dbReference>
<evidence type="ECO:0000259" key="2">
    <source>
        <dbReference type="PROSITE" id="PS50222"/>
    </source>
</evidence>
<dbReference type="PROSITE" id="PS50222">
    <property type="entry name" value="EF_HAND_2"/>
    <property type="match status" value="1"/>
</dbReference>
<reference evidence="3 4" key="1">
    <citation type="submission" date="2018-11" db="EMBL/GenBank/DDBJ databases">
        <authorList>
            <consortium name="Pathogen Informatics"/>
        </authorList>
    </citation>
    <scope>NUCLEOTIDE SEQUENCE [LARGE SCALE GENOMIC DNA]</scope>
</reference>
<dbReference type="GO" id="GO:0005509">
    <property type="term" value="F:calcium ion binding"/>
    <property type="evidence" value="ECO:0007669"/>
    <property type="project" value="InterPro"/>
</dbReference>
<accession>A0A3P7QU38</accession>
<proteinExistence type="predicted"/>
<gene>
    <name evidence="3" type="ORF">CGOC_LOCUS12622</name>
</gene>
<name>A0A3P7QU38_CYLGO</name>
<evidence type="ECO:0000313" key="4">
    <source>
        <dbReference type="Proteomes" id="UP000271889"/>
    </source>
</evidence>
<sequence>MFIGFFEFDIVIYRAKQVRVQDLIDALTKLQASPAASGESDTEAEARRARIEQLLKSIDSDADGIVNADTILEVIALVEKHGDVKISASQVASIVSMLEKEGEAEELVKRIEALDAPMMPQGPTIDDDESSEEAKKNKNGVLDIPNVDPKVTLPLSNKNGNNGAPRPNSDKPPA</sequence>